<feature type="signal peptide" evidence="5">
    <location>
        <begin position="1"/>
        <end position="27"/>
    </location>
</feature>
<keyword evidence="1 4" id="KW-0349">Heme</keyword>
<name>A0A518AZU3_9BACT</name>
<dbReference type="PANTHER" id="PTHR35889:SF3">
    <property type="entry name" value="F-BOX DOMAIN-CONTAINING PROTEIN"/>
    <property type="match status" value="1"/>
</dbReference>
<evidence type="ECO:0000256" key="1">
    <source>
        <dbReference type="ARBA" id="ARBA00022617"/>
    </source>
</evidence>
<accession>A0A518AZU3</accession>
<dbReference type="InterPro" id="IPR011444">
    <property type="entry name" value="DUF1549"/>
</dbReference>
<evidence type="ECO:0000256" key="4">
    <source>
        <dbReference type="PROSITE-ProRule" id="PRU00433"/>
    </source>
</evidence>
<dbReference type="GO" id="GO:0009055">
    <property type="term" value="F:electron transfer activity"/>
    <property type="evidence" value="ECO:0007669"/>
    <property type="project" value="InterPro"/>
</dbReference>
<dbReference type="SUPFAM" id="SSF46626">
    <property type="entry name" value="Cytochrome c"/>
    <property type="match status" value="1"/>
</dbReference>
<gene>
    <name evidence="7" type="ORF">Pan216_10960</name>
</gene>
<proteinExistence type="predicted"/>
<sequence precursor="true">MVGALRKGAMGLAVLASISGLSTFAMADSAPSSDFFEIHIRPLLVERCLSCHDGSDEAESVLSLASREALIEGGDFGPALVVGKSAESLLWHAVNGTHKELRMPPDGDEPLTREEVAAVAKWIDDGAVWPKESTIASTSKVEGSKPREEVEHVDLWSFRPRRSVRIPTVDDGGWATTDIDRFVWRKLQEKGLRPVPTADRRTLIRRLYFDLTGLPPTSKEMREALADPTPEGLVAVVDRLLASPRYGERWGRHWLDVARYADTQGDVGDFPIPQAYLYRNWVIDALNADMPADRFLRLQLAGDILARESDDPKERREMTIATGFLALSRRFGNRKRDDMHLVVEDTIDTIGRGIMGITLRCARCHDHKFDPMTMDDYYGIYGILASTRYPWMGASDEKSPSELVPASADPNAQRRADEYWELIARYEYQINNHRRPWLRPTIDEYKRLKRLLEKAKEEGTPTTPIEVELSSLLDEHDRFRELLIHGLPWVRREKDRLAANPPYEMLFAVSEGDAGDARLHRRGNPERLGDVVPRGFVGALGGATPSAIGQGSGRLELARWITAPEHPLTARVLVNRVWQHHFGRGIVESASNFGVQGRPPAQPELLDYLTETFIEDGWSLKKLHRRIVLSRVYQLGSDNIDANMEIDPDNVYLWKATRRRLESEVIRDAMLYVSGTLDLRPGGRHPFPHWTKKRYSLNGPFKQVYTSNHRSVYLMTQRLFKHPVLDLFDGPDRNSSTESRRSTNVATQALFLMNSTFIEEQSRAFADRILRSGETDDERIESAYELAYARSAEPSEQAAAREFLATHRDTSASLGTKTNDVTRQAFVSFAKVLLTSNEFFFVD</sequence>
<evidence type="ECO:0000256" key="3">
    <source>
        <dbReference type="ARBA" id="ARBA00023004"/>
    </source>
</evidence>
<protein>
    <submittedName>
        <fullName evidence="7">Planctomycete cytochrome C</fullName>
    </submittedName>
</protein>
<feature type="domain" description="Cytochrome c" evidence="6">
    <location>
        <begin position="27"/>
        <end position="127"/>
    </location>
</feature>
<dbReference type="InterPro" id="IPR036909">
    <property type="entry name" value="Cyt_c-like_dom_sf"/>
</dbReference>
<evidence type="ECO:0000259" key="6">
    <source>
        <dbReference type="PROSITE" id="PS51007"/>
    </source>
</evidence>
<feature type="chain" id="PRO_5022090147" evidence="5">
    <location>
        <begin position="28"/>
        <end position="843"/>
    </location>
</feature>
<reference evidence="7 8" key="1">
    <citation type="submission" date="2019-02" db="EMBL/GenBank/DDBJ databases">
        <title>Deep-cultivation of Planctomycetes and their phenomic and genomic characterization uncovers novel biology.</title>
        <authorList>
            <person name="Wiegand S."/>
            <person name="Jogler M."/>
            <person name="Boedeker C."/>
            <person name="Pinto D."/>
            <person name="Vollmers J."/>
            <person name="Rivas-Marin E."/>
            <person name="Kohn T."/>
            <person name="Peeters S.H."/>
            <person name="Heuer A."/>
            <person name="Rast P."/>
            <person name="Oberbeckmann S."/>
            <person name="Bunk B."/>
            <person name="Jeske O."/>
            <person name="Meyerdierks A."/>
            <person name="Storesund J.E."/>
            <person name="Kallscheuer N."/>
            <person name="Luecker S."/>
            <person name="Lage O.M."/>
            <person name="Pohl T."/>
            <person name="Merkel B.J."/>
            <person name="Hornburger P."/>
            <person name="Mueller R.-W."/>
            <person name="Bruemmer F."/>
            <person name="Labrenz M."/>
            <person name="Spormann A.M."/>
            <person name="Op den Camp H."/>
            <person name="Overmann J."/>
            <person name="Amann R."/>
            <person name="Jetten M.S.M."/>
            <person name="Mascher T."/>
            <person name="Medema M.H."/>
            <person name="Devos D.P."/>
            <person name="Kaster A.-K."/>
            <person name="Ovreas L."/>
            <person name="Rohde M."/>
            <person name="Galperin M.Y."/>
            <person name="Jogler C."/>
        </authorList>
    </citation>
    <scope>NUCLEOTIDE SEQUENCE [LARGE SCALE GENOMIC DNA]</scope>
    <source>
        <strain evidence="7 8">Pan216</strain>
    </source>
</reference>
<dbReference type="Pfam" id="PF07635">
    <property type="entry name" value="PSCyt1"/>
    <property type="match status" value="1"/>
</dbReference>
<evidence type="ECO:0000256" key="5">
    <source>
        <dbReference type="SAM" id="SignalP"/>
    </source>
</evidence>
<dbReference type="InterPro" id="IPR011429">
    <property type="entry name" value="Cyt_c_Planctomycete-type"/>
</dbReference>
<dbReference type="Pfam" id="PF07587">
    <property type="entry name" value="PSD1"/>
    <property type="match status" value="1"/>
</dbReference>
<dbReference type="PANTHER" id="PTHR35889">
    <property type="entry name" value="CYCLOINULO-OLIGOSACCHARIDE FRUCTANOTRANSFERASE-RELATED"/>
    <property type="match status" value="1"/>
</dbReference>
<keyword evidence="8" id="KW-1185">Reference proteome</keyword>
<dbReference type="GO" id="GO:0020037">
    <property type="term" value="F:heme binding"/>
    <property type="evidence" value="ECO:0007669"/>
    <property type="project" value="InterPro"/>
</dbReference>
<keyword evidence="5" id="KW-0732">Signal</keyword>
<dbReference type="AlphaFoldDB" id="A0A518AZU3"/>
<dbReference type="InterPro" id="IPR009056">
    <property type="entry name" value="Cyt_c-like_dom"/>
</dbReference>
<keyword evidence="2 4" id="KW-0479">Metal-binding</keyword>
<dbReference type="PROSITE" id="PS51007">
    <property type="entry name" value="CYTC"/>
    <property type="match status" value="1"/>
</dbReference>
<dbReference type="Pfam" id="PF07583">
    <property type="entry name" value="PSCyt2"/>
    <property type="match status" value="1"/>
</dbReference>
<dbReference type="Proteomes" id="UP000317093">
    <property type="component" value="Chromosome"/>
</dbReference>
<dbReference type="InterPro" id="IPR022655">
    <property type="entry name" value="DUF1553"/>
</dbReference>
<dbReference type="EMBL" id="CP036279">
    <property type="protein sequence ID" value="QDU60257.1"/>
    <property type="molecule type" value="Genomic_DNA"/>
</dbReference>
<organism evidence="7 8">
    <name type="scientific">Kolteria novifilia</name>
    <dbReference type="NCBI Taxonomy" id="2527975"/>
    <lineage>
        <taxon>Bacteria</taxon>
        <taxon>Pseudomonadati</taxon>
        <taxon>Planctomycetota</taxon>
        <taxon>Planctomycetia</taxon>
        <taxon>Kolteriales</taxon>
        <taxon>Kolteriaceae</taxon>
        <taxon>Kolteria</taxon>
    </lineage>
</organism>
<dbReference type="RefSeq" id="WP_145255820.1">
    <property type="nucleotide sequence ID" value="NZ_CP036279.1"/>
</dbReference>
<dbReference type="KEGG" id="knv:Pan216_10960"/>
<evidence type="ECO:0000313" key="8">
    <source>
        <dbReference type="Proteomes" id="UP000317093"/>
    </source>
</evidence>
<keyword evidence="3 4" id="KW-0408">Iron</keyword>
<evidence type="ECO:0000256" key="2">
    <source>
        <dbReference type="ARBA" id="ARBA00022723"/>
    </source>
</evidence>
<evidence type="ECO:0000313" key="7">
    <source>
        <dbReference type="EMBL" id="QDU60257.1"/>
    </source>
</evidence>
<dbReference type="OrthoDB" id="127107at2"/>
<dbReference type="GO" id="GO:0046872">
    <property type="term" value="F:metal ion binding"/>
    <property type="evidence" value="ECO:0007669"/>
    <property type="project" value="UniProtKB-KW"/>
</dbReference>